<dbReference type="PANTHER" id="PTHR11360:SF252">
    <property type="entry name" value="MAJOR FACILITATOR SUPERFAMILY (MFS) PROFILE DOMAIN-CONTAINING PROTEIN-RELATED"/>
    <property type="match status" value="1"/>
</dbReference>
<feature type="transmembrane region" description="Helical" evidence="4">
    <location>
        <begin position="238"/>
        <end position="260"/>
    </location>
</feature>
<feature type="transmembrane region" description="Helical" evidence="4">
    <location>
        <begin position="373"/>
        <end position="393"/>
    </location>
</feature>
<feature type="transmembrane region" description="Helical" evidence="4">
    <location>
        <begin position="339"/>
        <end position="361"/>
    </location>
</feature>
<dbReference type="GO" id="GO:0022857">
    <property type="term" value="F:transmembrane transporter activity"/>
    <property type="evidence" value="ECO:0007669"/>
    <property type="project" value="InterPro"/>
</dbReference>
<proteinExistence type="inferred from homology"/>
<keyword evidence="4" id="KW-0472">Membrane</keyword>
<dbReference type="InterPro" id="IPR050327">
    <property type="entry name" value="Proton-linked_MCT"/>
</dbReference>
<keyword evidence="7" id="KW-1185">Reference proteome</keyword>
<keyword evidence="4" id="KW-0812">Transmembrane</keyword>
<dbReference type="InterPro" id="IPR036259">
    <property type="entry name" value="MFS_trans_sf"/>
</dbReference>
<feature type="transmembrane region" description="Helical" evidence="4">
    <location>
        <begin position="196"/>
        <end position="217"/>
    </location>
</feature>
<keyword evidence="4" id="KW-1133">Transmembrane helix</keyword>
<dbReference type="InterPro" id="IPR020846">
    <property type="entry name" value="MFS_dom"/>
</dbReference>
<dbReference type="OrthoDB" id="6509908at2759"/>
<dbReference type="PROSITE" id="PS50850">
    <property type="entry name" value="MFS"/>
    <property type="match status" value="1"/>
</dbReference>
<evidence type="ECO:0000313" key="6">
    <source>
        <dbReference type="EMBL" id="KJZ72135.1"/>
    </source>
</evidence>
<gene>
    <name evidence="6" type="ORF">HIM_08400</name>
</gene>
<feature type="compositionally biased region" description="Polar residues" evidence="3">
    <location>
        <begin position="19"/>
        <end position="28"/>
    </location>
</feature>
<feature type="transmembrane region" description="Helical" evidence="4">
    <location>
        <begin position="76"/>
        <end position="98"/>
    </location>
</feature>
<dbReference type="InterPro" id="IPR011701">
    <property type="entry name" value="MFS"/>
</dbReference>
<evidence type="ECO:0000313" key="7">
    <source>
        <dbReference type="Proteomes" id="UP000054481"/>
    </source>
</evidence>
<dbReference type="GO" id="GO:0016020">
    <property type="term" value="C:membrane"/>
    <property type="evidence" value="ECO:0007669"/>
    <property type="project" value="UniProtKB-SubCell"/>
</dbReference>
<dbReference type="Pfam" id="PF07690">
    <property type="entry name" value="MFS_1"/>
    <property type="match status" value="1"/>
</dbReference>
<evidence type="ECO:0000259" key="5">
    <source>
        <dbReference type="PROSITE" id="PS50850"/>
    </source>
</evidence>
<feature type="transmembrane region" description="Helical" evidence="4">
    <location>
        <begin position="311"/>
        <end position="333"/>
    </location>
</feature>
<feature type="transmembrane region" description="Helical" evidence="4">
    <location>
        <begin position="405"/>
        <end position="425"/>
    </location>
</feature>
<feature type="transmembrane region" description="Helical" evidence="4">
    <location>
        <begin position="36"/>
        <end position="56"/>
    </location>
</feature>
<feature type="compositionally biased region" description="Basic and acidic residues" evidence="3">
    <location>
        <begin position="1"/>
        <end position="11"/>
    </location>
</feature>
<reference evidence="6 7" key="1">
    <citation type="journal article" date="2014" name="Genome Biol. Evol.">
        <title>Comparative genomics and transcriptomics analyses reveal divergent lifestyle features of nematode endoparasitic fungus Hirsutella minnesotensis.</title>
        <authorList>
            <person name="Lai Y."/>
            <person name="Liu K."/>
            <person name="Zhang X."/>
            <person name="Zhang X."/>
            <person name="Li K."/>
            <person name="Wang N."/>
            <person name="Shu C."/>
            <person name="Wu Y."/>
            <person name="Wang C."/>
            <person name="Bushley K.E."/>
            <person name="Xiang M."/>
            <person name="Liu X."/>
        </authorList>
    </citation>
    <scope>NUCLEOTIDE SEQUENCE [LARGE SCALE GENOMIC DNA]</scope>
    <source>
        <strain evidence="6 7">3608</strain>
    </source>
</reference>
<protein>
    <recommendedName>
        <fullName evidence="5">Major facilitator superfamily (MFS) profile domain-containing protein</fullName>
    </recommendedName>
</protein>
<dbReference type="SUPFAM" id="SSF103473">
    <property type="entry name" value="MFS general substrate transporter"/>
    <property type="match status" value="1"/>
</dbReference>
<evidence type="ECO:0000256" key="3">
    <source>
        <dbReference type="SAM" id="MobiDB-lite"/>
    </source>
</evidence>
<name>A0A0F7ZMK0_9HYPO</name>
<feature type="transmembrane region" description="Helical" evidence="4">
    <location>
        <begin position="280"/>
        <end position="299"/>
    </location>
</feature>
<dbReference type="PANTHER" id="PTHR11360">
    <property type="entry name" value="MONOCARBOXYLATE TRANSPORTER"/>
    <property type="match status" value="1"/>
</dbReference>
<comment type="subcellular location">
    <subcellularLocation>
        <location evidence="1">Membrane</location>
        <topology evidence="1">Multi-pass membrane protein</topology>
    </subcellularLocation>
</comment>
<evidence type="ECO:0000256" key="2">
    <source>
        <dbReference type="ARBA" id="ARBA00006727"/>
    </source>
</evidence>
<feature type="transmembrane region" description="Helical" evidence="4">
    <location>
        <begin position="166"/>
        <end position="184"/>
    </location>
</feature>
<feature type="domain" description="Major facilitator superfamily (MFS) profile" evidence="5">
    <location>
        <begin position="27"/>
        <end position="432"/>
    </location>
</feature>
<organism evidence="6 7">
    <name type="scientific">Hirsutella minnesotensis 3608</name>
    <dbReference type="NCBI Taxonomy" id="1043627"/>
    <lineage>
        <taxon>Eukaryota</taxon>
        <taxon>Fungi</taxon>
        <taxon>Dikarya</taxon>
        <taxon>Ascomycota</taxon>
        <taxon>Pezizomycotina</taxon>
        <taxon>Sordariomycetes</taxon>
        <taxon>Hypocreomycetidae</taxon>
        <taxon>Hypocreales</taxon>
        <taxon>Ophiocordycipitaceae</taxon>
        <taxon>Hirsutella</taxon>
    </lineage>
</organism>
<dbReference type="AlphaFoldDB" id="A0A0F7ZMK0"/>
<evidence type="ECO:0000256" key="4">
    <source>
        <dbReference type="SAM" id="Phobius"/>
    </source>
</evidence>
<dbReference type="Proteomes" id="UP000054481">
    <property type="component" value="Unassembled WGS sequence"/>
</dbReference>
<feature type="transmembrane region" description="Helical" evidence="4">
    <location>
        <begin position="105"/>
        <end position="123"/>
    </location>
</feature>
<sequence>MDAKSTNDDPRSLPALNNAPETTQAPPSSRLGLNQWLQILSTSVVFANTWGFLLSSGALQLHYGRSLIPHESSSNISWIATTCAFFVLSAGTVTGPLYDRGYYRALLLGGSLLQVSGLMMLSLSTTYYQLFLCQAICVGVGAGIVFTPSVSAAAACLPNPATRAKAVGLMASGSCIGGVIFPLMFRSLVPRIGFPWTVRCIAFLMFALYLLSYLVLLDRGLQQSSGTKMRRRFFDSSVLRDPPFLALLGASLLTAIALYIPLLYLPLFTIIRIPKVNPDLTVDLLAILNGSSIVGRLLAGLAASVVAPTEVVAVCLAASVVILFCWIAVYTVAGTVVWSVFWGMTSGILVTLPGAFIPLFCPSMDVIGTRVGMYWLSAGIGMLIGSPMAGAIHDSKPGKDDSWRLQIFAGLFMLGSTVLLLYPLLHLRRKTRKARLDTEG</sequence>
<feature type="transmembrane region" description="Helical" evidence="4">
    <location>
        <begin position="129"/>
        <end position="154"/>
    </location>
</feature>
<evidence type="ECO:0000256" key="1">
    <source>
        <dbReference type="ARBA" id="ARBA00004141"/>
    </source>
</evidence>
<feature type="region of interest" description="Disordered" evidence="3">
    <location>
        <begin position="1"/>
        <end position="28"/>
    </location>
</feature>
<comment type="similarity">
    <text evidence="2">Belongs to the major facilitator superfamily. Monocarboxylate porter (TC 2.A.1.13) family.</text>
</comment>
<dbReference type="EMBL" id="KQ030551">
    <property type="protein sequence ID" value="KJZ72135.1"/>
    <property type="molecule type" value="Genomic_DNA"/>
</dbReference>
<dbReference type="Gene3D" id="1.20.1250.20">
    <property type="entry name" value="MFS general substrate transporter like domains"/>
    <property type="match status" value="1"/>
</dbReference>
<accession>A0A0F7ZMK0</accession>